<sequence length="130" mass="14649">VNPTLYTLSGLSLRRSTSNGHSNHIYTTRKPGSPDYHLSLSTHCGSCINKDSKYFSNSSRTSSNGEQQQFVGGYCKNRRHFTTDHNSMIKSSLLKSPFNSPVNDQHNNLNNNEHDEINHDESENDDASYL</sequence>
<evidence type="ECO:0000313" key="3">
    <source>
        <dbReference type="Proteomes" id="UP000194236"/>
    </source>
</evidence>
<accession>A0A1Y3B2D7</accession>
<feature type="non-terminal residue" evidence="2">
    <location>
        <position position="1"/>
    </location>
</feature>
<keyword evidence="3" id="KW-1185">Reference proteome</keyword>
<proteinExistence type="predicted"/>
<feature type="region of interest" description="Disordered" evidence="1">
    <location>
        <begin position="93"/>
        <end position="130"/>
    </location>
</feature>
<evidence type="ECO:0000256" key="1">
    <source>
        <dbReference type="SAM" id="MobiDB-lite"/>
    </source>
</evidence>
<name>A0A1Y3B2D7_EURMA</name>
<reference evidence="2 3" key="1">
    <citation type="submission" date="2017-03" db="EMBL/GenBank/DDBJ databases">
        <title>Genome Survey of Euroglyphus maynei.</title>
        <authorList>
            <person name="Arlian L.G."/>
            <person name="Morgan M.S."/>
            <person name="Rider S.D."/>
        </authorList>
    </citation>
    <scope>NUCLEOTIDE SEQUENCE [LARGE SCALE GENOMIC DNA]</scope>
    <source>
        <strain evidence="2">Arlian Lab</strain>
        <tissue evidence="2">Whole body</tissue>
    </source>
</reference>
<evidence type="ECO:0000313" key="2">
    <source>
        <dbReference type="EMBL" id="OTF74981.1"/>
    </source>
</evidence>
<feature type="compositionally biased region" description="Basic and acidic residues" evidence="1">
    <location>
        <begin position="112"/>
        <end position="121"/>
    </location>
</feature>
<protein>
    <submittedName>
        <fullName evidence="2">Uncharacterized protein</fullName>
    </submittedName>
</protein>
<organism evidence="2 3">
    <name type="scientific">Euroglyphus maynei</name>
    <name type="common">Mayne's house dust mite</name>
    <dbReference type="NCBI Taxonomy" id="6958"/>
    <lineage>
        <taxon>Eukaryota</taxon>
        <taxon>Metazoa</taxon>
        <taxon>Ecdysozoa</taxon>
        <taxon>Arthropoda</taxon>
        <taxon>Chelicerata</taxon>
        <taxon>Arachnida</taxon>
        <taxon>Acari</taxon>
        <taxon>Acariformes</taxon>
        <taxon>Sarcoptiformes</taxon>
        <taxon>Astigmata</taxon>
        <taxon>Psoroptidia</taxon>
        <taxon>Analgoidea</taxon>
        <taxon>Pyroglyphidae</taxon>
        <taxon>Pyroglyphinae</taxon>
        <taxon>Euroglyphus</taxon>
    </lineage>
</organism>
<comment type="caution">
    <text evidence="2">The sequence shown here is derived from an EMBL/GenBank/DDBJ whole genome shotgun (WGS) entry which is preliminary data.</text>
</comment>
<dbReference type="EMBL" id="MUJZ01044295">
    <property type="protein sequence ID" value="OTF74981.1"/>
    <property type="molecule type" value="Genomic_DNA"/>
</dbReference>
<gene>
    <name evidence="2" type="ORF">BLA29_014053</name>
</gene>
<dbReference type="Proteomes" id="UP000194236">
    <property type="component" value="Unassembled WGS sequence"/>
</dbReference>
<feature type="compositionally biased region" description="Polar residues" evidence="1">
    <location>
        <begin position="93"/>
        <end position="102"/>
    </location>
</feature>
<dbReference type="AlphaFoldDB" id="A0A1Y3B2D7"/>